<keyword evidence="2" id="KW-1185">Reference proteome</keyword>
<dbReference type="EMBL" id="JBHRXI010000017">
    <property type="protein sequence ID" value="MFC3615490.1"/>
    <property type="molecule type" value="Genomic_DNA"/>
</dbReference>
<gene>
    <name evidence="1" type="ORF">ACFORG_17170</name>
</gene>
<sequence length="47" mass="5683">MQPTHDKHPARTQLFSTDIQVPLFRKVIRVFESCSEMQRRVNRFHDV</sequence>
<evidence type="ECO:0000313" key="1">
    <source>
        <dbReference type="EMBL" id="MFC3615490.1"/>
    </source>
</evidence>
<reference evidence="2" key="1">
    <citation type="journal article" date="2019" name="Int. J. Syst. Evol. Microbiol.">
        <title>The Global Catalogue of Microorganisms (GCM) 10K type strain sequencing project: providing services to taxonomists for standard genome sequencing and annotation.</title>
        <authorList>
            <consortium name="The Broad Institute Genomics Platform"/>
            <consortium name="The Broad Institute Genome Sequencing Center for Infectious Disease"/>
            <person name="Wu L."/>
            <person name="Ma J."/>
        </authorList>
    </citation>
    <scope>NUCLEOTIDE SEQUENCE [LARGE SCALE GENOMIC DNA]</scope>
    <source>
        <strain evidence="2">KCTC 42911</strain>
    </source>
</reference>
<evidence type="ECO:0000313" key="2">
    <source>
        <dbReference type="Proteomes" id="UP001595629"/>
    </source>
</evidence>
<comment type="caution">
    <text evidence="1">The sequence shown here is derived from an EMBL/GenBank/DDBJ whole genome shotgun (WGS) entry which is preliminary data.</text>
</comment>
<proteinExistence type="predicted"/>
<dbReference type="Proteomes" id="UP001595629">
    <property type="component" value="Unassembled WGS sequence"/>
</dbReference>
<name>A0ABV7TNR9_9RHOB</name>
<protein>
    <submittedName>
        <fullName evidence="1">Uncharacterized protein</fullName>
    </submittedName>
</protein>
<accession>A0ABV7TNR9</accession>
<organism evidence="1 2">
    <name type="scientific">Lutimaribacter marinistellae</name>
    <dbReference type="NCBI Taxonomy" id="1820329"/>
    <lineage>
        <taxon>Bacteria</taxon>
        <taxon>Pseudomonadati</taxon>
        <taxon>Pseudomonadota</taxon>
        <taxon>Alphaproteobacteria</taxon>
        <taxon>Rhodobacterales</taxon>
        <taxon>Roseobacteraceae</taxon>
        <taxon>Lutimaribacter</taxon>
    </lineage>
</organism>
<dbReference type="RefSeq" id="WP_386736760.1">
    <property type="nucleotide sequence ID" value="NZ_JBHRXI010000017.1"/>
</dbReference>